<feature type="domain" description="Histidine kinase/HSP90-like ATPase" evidence="2">
    <location>
        <begin position="28"/>
        <end position="133"/>
    </location>
</feature>
<dbReference type="PANTHER" id="PTHR35526:SF3">
    <property type="entry name" value="ANTI-SIGMA-F FACTOR RSBW"/>
    <property type="match status" value="1"/>
</dbReference>
<evidence type="ECO:0000313" key="3">
    <source>
        <dbReference type="EMBL" id="SEP49867.1"/>
    </source>
</evidence>
<keyword evidence="3" id="KW-0418">Kinase</keyword>
<dbReference type="CDD" id="cd16936">
    <property type="entry name" value="HATPase_RsbW-like"/>
    <property type="match status" value="1"/>
</dbReference>
<evidence type="ECO:0000256" key="1">
    <source>
        <dbReference type="ARBA" id="ARBA00022527"/>
    </source>
</evidence>
<dbReference type="OrthoDB" id="3527613at2"/>
<dbReference type="AlphaFoldDB" id="A0A1H8YCN6"/>
<dbReference type="InterPro" id="IPR036890">
    <property type="entry name" value="HATPase_C_sf"/>
</dbReference>
<keyword evidence="1" id="KW-0723">Serine/threonine-protein kinase</keyword>
<keyword evidence="3" id="KW-0808">Transferase</keyword>
<proteinExistence type="predicted"/>
<dbReference type="InterPro" id="IPR050267">
    <property type="entry name" value="Anti-sigma-factor_SerPK"/>
</dbReference>
<dbReference type="EMBL" id="FOEF01000013">
    <property type="protein sequence ID" value="SEP49867.1"/>
    <property type="molecule type" value="Genomic_DNA"/>
</dbReference>
<dbReference type="RefSeq" id="WP_091621815.1">
    <property type="nucleotide sequence ID" value="NZ_FOEF01000013.1"/>
</dbReference>
<reference evidence="3 4" key="1">
    <citation type="submission" date="2016-10" db="EMBL/GenBank/DDBJ databases">
        <authorList>
            <person name="de Groot N.N."/>
        </authorList>
    </citation>
    <scope>NUCLEOTIDE SEQUENCE [LARGE SCALE GENOMIC DNA]</scope>
    <source>
        <strain evidence="3 4">DSM 44993</strain>
    </source>
</reference>
<protein>
    <submittedName>
        <fullName evidence="3">Histidine kinase-like ATPase domain-containing protein</fullName>
    </submittedName>
</protein>
<dbReference type="Pfam" id="PF13581">
    <property type="entry name" value="HATPase_c_2"/>
    <property type="match status" value="1"/>
</dbReference>
<name>A0A1H8YCN6_9PSEU</name>
<keyword evidence="4" id="KW-1185">Reference proteome</keyword>
<dbReference type="InterPro" id="IPR003594">
    <property type="entry name" value="HATPase_dom"/>
</dbReference>
<evidence type="ECO:0000313" key="4">
    <source>
        <dbReference type="Proteomes" id="UP000198582"/>
    </source>
</evidence>
<accession>A0A1H8YCN6</accession>
<organism evidence="3 4">
    <name type="scientific">Amycolatopsis saalfeldensis</name>
    <dbReference type="NCBI Taxonomy" id="394193"/>
    <lineage>
        <taxon>Bacteria</taxon>
        <taxon>Bacillati</taxon>
        <taxon>Actinomycetota</taxon>
        <taxon>Actinomycetes</taxon>
        <taxon>Pseudonocardiales</taxon>
        <taxon>Pseudonocardiaceae</taxon>
        <taxon>Amycolatopsis</taxon>
    </lineage>
</organism>
<dbReference type="SUPFAM" id="SSF55874">
    <property type="entry name" value="ATPase domain of HSP90 chaperone/DNA topoisomerase II/histidine kinase"/>
    <property type="match status" value="1"/>
</dbReference>
<sequence length="139" mass="15150">MTTSRMRTRATAAPITVRLALPDDITAPAIARSVVREALTDLGVDENSRDDVLLATSELVTNAFEHGERPERLELRFTDGQLVVSVFDAGTELPQLKEPSPAAARSRGLQLVHALSQLWGYEACDSGKYVWATFAIPSL</sequence>
<dbReference type="GO" id="GO:0004674">
    <property type="term" value="F:protein serine/threonine kinase activity"/>
    <property type="evidence" value="ECO:0007669"/>
    <property type="project" value="UniProtKB-KW"/>
</dbReference>
<dbReference type="STRING" id="394193.SAMN04489732_113243"/>
<dbReference type="PANTHER" id="PTHR35526">
    <property type="entry name" value="ANTI-SIGMA-F FACTOR RSBW-RELATED"/>
    <property type="match status" value="1"/>
</dbReference>
<dbReference type="Proteomes" id="UP000198582">
    <property type="component" value="Unassembled WGS sequence"/>
</dbReference>
<evidence type="ECO:0000259" key="2">
    <source>
        <dbReference type="Pfam" id="PF13581"/>
    </source>
</evidence>
<dbReference type="Gene3D" id="3.30.565.10">
    <property type="entry name" value="Histidine kinase-like ATPase, C-terminal domain"/>
    <property type="match status" value="1"/>
</dbReference>
<gene>
    <name evidence="3" type="ORF">SAMN04489732_113243</name>
</gene>